<reference evidence="2" key="1">
    <citation type="submission" date="2014-09" db="EMBL/GenBank/DDBJ databases">
        <title>Genome sequence of the luminous mushroom Mycena chlorophos for searching fungal bioluminescence genes.</title>
        <authorList>
            <person name="Tanaka Y."/>
            <person name="Kasuga D."/>
            <person name="Oba Y."/>
            <person name="Hase S."/>
            <person name="Sato K."/>
            <person name="Oba Y."/>
            <person name="Sakakibara Y."/>
        </authorList>
    </citation>
    <scope>NUCLEOTIDE SEQUENCE</scope>
</reference>
<gene>
    <name evidence="2" type="ORF">MCHLO_08446</name>
</gene>
<proteinExistence type="predicted"/>
<evidence type="ECO:0000313" key="3">
    <source>
        <dbReference type="Proteomes" id="UP000815677"/>
    </source>
</evidence>
<feature type="compositionally biased region" description="Polar residues" evidence="1">
    <location>
        <begin position="217"/>
        <end position="227"/>
    </location>
</feature>
<sequence length="234" mass="25264">MSRKEGRDGAGLAYSSRGYTDSLSRLVEGRKSGIERVMCWELAPLFHGRSSRRVLTHTASPGLYQGECHHSKLDAPACGYDSDGESRRKVRKCAGRWSPSFVLISLEIPSANTFIHGIYPLEVVDFMTTCPTNPPALHCVELPSLPMATHSARISPSGHSSTSSKTSTTLRGSHASRNASRVPETPPSPSSSPTMTISRETPSSVVSYANPVAGERSPSTFARSSNHCTRRHGP</sequence>
<protein>
    <submittedName>
        <fullName evidence="2">Uncharacterized protein</fullName>
    </submittedName>
</protein>
<name>A0ABQ0LL27_MYCCL</name>
<feature type="region of interest" description="Disordered" evidence="1">
    <location>
        <begin position="150"/>
        <end position="234"/>
    </location>
</feature>
<organism evidence="2 3">
    <name type="scientific">Mycena chlorophos</name>
    <name type="common">Agaric fungus</name>
    <name type="synonym">Agaricus chlorophos</name>
    <dbReference type="NCBI Taxonomy" id="658473"/>
    <lineage>
        <taxon>Eukaryota</taxon>
        <taxon>Fungi</taxon>
        <taxon>Dikarya</taxon>
        <taxon>Basidiomycota</taxon>
        <taxon>Agaricomycotina</taxon>
        <taxon>Agaricomycetes</taxon>
        <taxon>Agaricomycetidae</taxon>
        <taxon>Agaricales</taxon>
        <taxon>Marasmiineae</taxon>
        <taxon>Mycenaceae</taxon>
        <taxon>Mycena</taxon>
    </lineage>
</organism>
<feature type="compositionally biased region" description="Low complexity" evidence="1">
    <location>
        <begin position="155"/>
        <end position="169"/>
    </location>
</feature>
<evidence type="ECO:0000313" key="2">
    <source>
        <dbReference type="EMBL" id="GAT51294.1"/>
    </source>
</evidence>
<evidence type="ECO:0000256" key="1">
    <source>
        <dbReference type="SAM" id="MobiDB-lite"/>
    </source>
</evidence>
<keyword evidence="3" id="KW-1185">Reference proteome</keyword>
<feature type="compositionally biased region" description="Polar residues" evidence="1">
    <location>
        <begin position="194"/>
        <end position="207"/>
    </location>
</feature>
<dbReference type="EMBL" id="DF847117">
    <property type="protein sequence ID" value="GAT51294.1"/>
    <property type="molecule type" value="Genomic_DNA"/>
</dbReference>
<accession>A0ABQ0LL27</accession>
<dbReference type="Proteomes" id="UP000815677">
    <property type="component" value="Unassembled WGS sequence"/>
</dbReference>